<name>A0A232F666_9HYME</name>
<feature type="domain" description="B-block binding subunit of TFIIIC" evidence="8">
    <location>
        <begin position="172"/>
        <end position="245"/>
    </location>
</feature>
<evidence type="ECO:0000256" key="7">
    <source>
        <dbReference type="SAM" id="MobiDB-lite"/>
    </source>
</evidence>
<feature type="compositionally biased region" description="Polar residues" evidence="7">
    <location>
        <begin position="2047"/>
        <end position="2062"/>
    </location>
</feature>
<gene>
    <name evidence="10" type="ORF">TSAR_000721</name>
</gene>
<proteinExistence type="predicted"/>
<accession>A0A232F666</accession>
<keyword evidence="3" id="KW-0238">DNA-binding</keyword>
<dbReference type="PANTHER" id="PTHR15180:SF1">
    <property type="entry name" value="GENERAL TRANSCRIPTION FACTOR 3C POLYPEPTIDE 1"/>
    <property type="match status" value="1"/>
</dbReference>
<dbReference type="GO" id="GO:0005634">
    <property type="term" value="C:nucleus"/>
    <property type="evidence" value="ECO:0007669"/>
    <property type="project" value="UniProtKB-SubCell"/>
</dbReference>
<dbReference type="Proteomes" id="UP000215335">
    <property type="component" value="Unassembled WGS sequence"/>
</dbReference>
<feature type="compositionally biased region" description="Basic and acidic residues" evidence="7">
    <location>
        <begin position="1601"/>
        <end position="1626"/>
    </location>
</feature>
<feature type="compositionally biased region" description="Basic and acidic residues" evidence="7">
    <location>
        <begin position="2035"/>
        <end position="2046"/>
    </location>
</feature>
<evidence type="ECO:0000256" key="4">
    <source>
        <dbReference type="ARBA" id="ARBA00023163"/>
    </source>
</evidence>
<dbReference type="GO" id="GO:0006384">
    <property type="term" value="P:transcription initiation at RNA polymerase III promoter"/>
    <property type="evidence" value="ECO:0007669"/>
    <property type="project" value="InterPro"/>
</dbReference>
<dbReference type="CDD" id="cd16169">
    <property type="entry name" value="Tau138_eWH"/>
    <property type="match status" value="1"/>
</dbReference>
<dbReference type="Pfam" id="PF04182">
    <property type="entry name" value="B-block_TFIIIC"/>
    <property type="match status" value="1"/>
</dbReference>
<evidence type="ECO:0000256" key="3">
    <source>
        <dbReference type="ARBA" id="ARBA00023125"/>
    </source>
</evidence>
<feature type="compositionally biased region" description="Polar residues" evidence="7">
    <location>
        <begin position="2017"/>
        <end position="2026"/>
    </location>
</feature>
<feature type="domain" description="GTF3C1 extended winged-helix" evidence="9">
    <location>
        <begin position="625"/>
        <end position="733"/>
    </location>
</feature>
<feature type="compositionally biased region" description="Low complexity" evidence="7">
    <location>
        <begin position="1119"/>
        <end position="1130"/>
    </location>
</feature>
<organism evidence="10 11">
    <name type="scientific">Trichomalopsis sarcophagae</name>
    <dbReference type="NCBI Taxonomy" id="543379"/>
    <lineage>
        <taxon>Eukaryota</taxon>
        <taxon>Metazoa</taxon>
        <taxon>Ecdysozoa</taxon>
        <taxon>Arthropoda</taxon>
        <taxon>Hexapoda</taxon>
        <taxon>Insecta</taxon>
        <taxon>Pterygota</taxon>
        <taxon>Neoptera</taxon>
        <taxon>Endopterygota</taxon>
        <taxon>Hymenoptera</taxon>
        <taxon>Apocrita</taxon>
        <taxon>Proctotrupomorpha</taxon>
        <taxon>Chalcidoidea</taxon>
        <taxon>Pteromalidae</taxon>
        <taxon>Pteromalinae</taxon>
        <taxon>Trichomalopsis</taxon>
    </lineage>
</organism>
<dbReference type="OrthoDB" id="68020at2759"/>
<evidence type="ECO:0000256" key="5">
    <source>
        <dbReference type="ARBA" id="ARBA00023242"/>
    </source>
</evidence>
<dbReference type="PANTHER" id="PTHR15180">
    <property type="entry name" value="GENERAL TRANSCRIPTION FACTOR 3C POLYPEPTIDE 1"/>
    <property type="match status" value="1"/>
</dbReference>
<keyword evidence="11" id="KW-1185">Reference proteome</keyword>
<evidence type="ECO:0000256" key="1">
    <source>
        <dbReference type="ARBA" id="ARBA00004123"/>
    </source>
</evidence>
<dbReference type="GO" id="GO:0003677">
    <property type="term" value="F:DNA binding"/>
    <property type="evidence" value="ECO:0007669"/>
    <property type="project" value="UniProtKB-KW"/>
</dbReference>
<feature type="region of interest" description="Disordered" evidence="7">
    <location>
        <begin position="1677"/>
        <end position="1714"/>
    </location>
</feature>
<comment type="caution">
    <text evidence="10">The sequence shown here is derived from an EMBL/GenBank/DDBJ whole genome shotgun (WGS) entry which is preliminary data.</text>
</comment>
<reference evidence="10 11" key="1">
    <citation type="journal article" date="2017" name="Curr. Biol.">
        <title>The Evolution of Venom by Co-option of Single-Copy Genes.</title>
        <authorList>
            <person name="Martinson E.O."/>
            <person name="Mrinalini"/>
            <person name="Kelkar Y.D."/>
            <person name="Chang C.H."/>
            <person name="Werren J.H."/>
        </authorList>
    </citation>
    <scope>NUCLEOTIDE SEQUENCE [LARGE SCALE GENOMIC DNA]</scope>
    <source>
        <strain evidence="10 11">Alberta</strain>
        <tissue evidence="10">Whole body</tissue>
    </source>
</reference>
<feature type="compositionally biased region" description="Polar residues" evidence="7">
    <location>
        <begin position="1627"/>
        <end position="1647"/>
    </location>
</feature>
<keyword evidence="2" id="KW-0597">Phosphoprotein</keyword>
<dbReference type="InterPro" id="IPR007309">
    <property type="entry name" value="TFIIIC_Bblock-bd"/>
</dbReference>
<keyword evidence="4" id="KW-0804">Transcription</keyword>
<dbReference type="GO" id="GO:0000127">
    <property type="term" value="C:transcription factor TFIIIC complex"/>
    <property type="evidence" value="ECO:0007669"/>
    <property type="project" value="InterPro"/>
</dbReference>
<evidence type="ECO:0000259" key="9">
    <source>
        <dbReference type="Pfam" id="PF24101"/>
    </source>
</evidence>
<keyword evidence="6" id="KW-0175">Coiled coil</keyword>
<evidence type="ECO:0000259" key="8">
    <source>
        <dbReference type="Pfam" id="PF04182"/>
    </source>
</evidence>
<sequence length="2242" mass="258366">MNNRKSLNLVDIVIDEIALEGLDGITLEALWQRLAMRLGDSLPLKEAFMDQIWDICLIIDNFSYYELETPRENLVIFDRYELEYLNIDSDKECEYKDIYLHEPIEDVKLGNRGSCSSYNTRKDISSEIKSYTLNEVNNKYGQKLVIVASQSLREYALMGDNISSTTHIPLAHYCFLERIGRSRTIGEITLKKSSNIKEDAKALFYIRKVLQDLGLIRKQVYYQASCGANYNGQNTGTLVHLTRFFNTRKPKVIMWAEHLINYLKSKENYVAEYNEVKNELNLDYTIKKFFKVNILQKVFRTDVKVPYRSYYPNSAAKDWATKSNASKERIIKLVTLSDPNIEISDLWRTEEVQDDDDDFQLDIHTQQLNVPFLKQIYNAVESKEFKGASQSELGAELGYTKLISRTLVRNLVKAQVVSTYLDDIGRQRTTKFVSKKFDGKSSVKKQIEEEISKIKEYNRAMQNENSKSTSNSDAVEMQVVENENLNVEQVVQSKNDQVAVAVENLVDKELETNSKNEQSFVKANNILSKYKLFRNHNRYRYTSKSETGNVSSDNVVDNEPSSNQSRDKQDSENNEENIVDSDFYKTIETKLIVQKPECKKKSQKHSVVGFMENVHNSDNNKQSNLSYRLLRRANLVIESVKRYKIIEDSQKLIKFINKEEDKEGVDTKIDKNSLLRLLQKLAEDKFIKYIKLVLKSKDSSKQKVINFICDPSVAVDDSVILSAVEKAKLRFCMLETQPPQTEPFENNDSSMTEDSSIKISRIEEKMPLVKNNEIGKKHGYCPKFIRMKWMHIFLYHLIYDHPGHHIPKNVFLENMRKEEYLSDALDLNIGNIYTSEISWKMFIPVLPKHTGYSQGWALMSDVLLRMPLSIFVKVYNVNYEVPGLHELLDHPIKQHILMKDVPAGILNLLFIKRKYMFSIHEIVTRLCYLGLVQFGAQVLKEKDQIFIYLNRHSELLDTTSSGAGYHRVEDKPYPMTKYHFTTMDVVENYWYEMWNTCINTCLGGRSVVEGKDILLEDLTRKVEMIQAIKMRAPDEAIKLDTGFVPGDRKGAAGIDSAFFAHLKRNWNWFSTNNLNTTEKKTNLPVTKPKSTCKVSAKPISKLMAARGSFPPKKRTSPLKQNQTKTTATNKSSDVKAPPKLKREKGQLFPVISSSRPPKIIRKILPRKPMRKRVKYDEIDFSALQRMDKLRVDWEQHEDNILLVCKVAMVYLCPNPRRNIVSFTAIRDILRSYSFSSHNKTSRACQRRLLYMLKQPKTVNSVLLGVEEVKQDYFVNKRFGRHVDSPRGDSKDAAEYEQRIEKIFKELVTYIAKKYYNISDMERREPVPLPKTIQEFNLFHKLKLPTKIVGSPGVSTEVRQVNDIHTCTINSVIHSSMCCGKERRSWAYQLFKVYQQYPEYLLRSAMFKIRADQMVTMKKNYMCAHKKFGNCMPMSSSQYQLSSSYYYKFQTKWPYQVFSESYNVVFSLLKNYAARAQDESIDSLEMRPGLGGVVAAIHDFASADLIDVDIEIPDQIIMLDPGLPEKDEVYQRIALRYQTILDGLNSDYLHSKEAAKLQINVSAIRADTDQVEPVSIIEEQQSFVQIRSAKRTLEQDNCLPENAKKQKLDSESVMKKNDESYKSENEKIQSNVSAASDSVQSNTNSKNEQSIKRKIESVIENVSSIIEPVRTTLLINATAEPSPDDSDNDQNMEDVELDSDGDQNSEDIEPEDIDSTQCLEQTGNLTSANDLKEFPSRSKISAGIRVSSLLKRTGNREIVEDAGMRTEVHDVRTRQTRIAMLKMREELHDLTFHDSHHAHEYFVVNSFKLLFKLMASQEDKQNLVDYRGMDIPSKLLPIDVEVANQVLQNVKKHAIFPKSPVSYENFKKEMLQDKLFVWEDVNAVCKYIRTKTEFGATLHELVTEFKYFDNKLADILSLLTEKRIVLRAGIVTVRYIHYRYVNPWIIHSYKILRLEKESHQTIPEGSVYVLDNDEGADDRDKEGKRVTTAANLFYNSSNISVTNVDMGSETSENRPTEDSTVSENSKVVENVDVQMDEEKNVNNDIPHESSNVEVNNSQEQQTENAEEVNEEPTNQKRLRRNRTVLLKQKDIYRAAKLLDFNTAEEIKVVIKPWIRIDGVVNRRVLDRMLGAVLCYCIEKPGTTLTLVQNRFTPAIQPYHTRELIEILVKLGCVKTMVQKMPKVTLFSQPAKLDFSGNPDLVADSDTIVIEATVQATLRFGMFLSNRSYNLDFLSSLIKLELSQ</sequence>
<feature type="compositionally biased region" description="Acidic residues" evidence="7">
    <location>
        <begin position="1681"/>
        <end position="1713"/>
    </location>
</feature>
<dbReference type="STRING" id="543379.A0A232F666"/>
<dbReference type="GO" id="GO:0042791">
    <property type="term" value="P:5S class rRNA transcription by RNA polymerase III"/>
    <property type="evidence" value="ECO:0007669"/>
    <property type="project" value="TreeGrafter"/>
</dbReference>
<feature type="compositionally biased region" description="Polar residues" evidence="7">
    <location>
        <begin position="543"/>
        <end position="564"/>
    </location>
</feature>
<feature type="region of interest" description="Disordered" evidence="7">
    <location>
        <begin position="1596"/>
        <end position="1650"/>
    </location>
</feature>
<feature type="region of interest" description="Disordered" evidence="7">
    <location>
        <begin position="543"/>
        <end position="579"/>
    </location>
</feature>
<dbReference type="InterPro" id="IPR044210">
    <property type="entry name" value="Tfc3-like"/>
</dbReference>
<keyword evidence="5" id="KW-0539">Nucleus</keyword>
<evidence type="ECO:0000313" key="10">
    <source>
        <dbReference type="EMBL" id="OXU26321.1"/>
    </source>
</evidence>
<dbReference type="InterPro" id="IPR035625">
    <property type="entry name" value="Tfc3-like_eWH"/>
</dbReference>
<comment type="subcellular location">
    <subcellularLocation>
        <location evidence="1">Nucleus</location>
    </subcellularLocation>
</comment>
<feature type="region of interest" description="Disordered" evidence="7">
    <location>
        <begin position="1104"/>
        <end position="1139"/>
    </location>
</feature>
<protein>
    <submittedName>
        <fullName evidence="10">Uncharacterized protein</fullName>
    </submittedName>
</protein>
<dbReference type="Pfam" id="PF24101">
    <property type="entry name" value="WHD_GTF3C1"/>
    <property type="match status" value="1"/>
</dbReference>
<evidence type="ECO:0000256" key="2">
    <source>
        <dbReference type="ARBA" id="ARBA00022553"/>
    </source>
</evidence>
<feature type="coiled-coil region" evidence="6">
    <location>
        <begin position="440"/>
        <end position="467"/>
    </location>
</feature>
<evidence type="ECO:0000256" key="6">
    <source>
        <dbReference type="SAM" id="Coils"/>
    </source>
</evidence>
<evidence type="ECO:0000313" key="11">
    <source>
        <dbReference type="Proteomes" id="UP000215335"/>
    </source>
</evidence>
<dbReference type="InterPro" id="IPR056467">
    <property type="entry name" value="eWH_GTF3C1"/>
</dbReference>
<feature type="region of interest" description="Disordered" evidence="7">
    <location>
        <begin position="2002"/>
        <end position="2075"/>
    </location>
</feature>
<dbReference type="EMBL" id="NNAY01000823">
    <property type="protein sequence ID" value="OXU26321.1"/>
    <property type="molecule type" value="Genomic_DNA"/>
</dbReference>